<name>A0A1I8F7Y8_9PLAT</name>
<dbReference type="Proteomes" id="UP000095280">
    <property type="component" value="Unplaced"/>
</dbReference>
<evidence type="ECO:0000313" key="4">
    <source>
        <dbReference type="WBParaSite" id="maker-unitig_22695-snap-gene-0.1-mRNA-1"/>
    </source>
</evidence>
<dbReference type="SUPFAM" id="SSF90112">
    <property type="entry name" value="Neurotransmitter-gated ion-channel transmembrane pore"/>
    <property type="match status" value="1"/>
</dbReference>
<sequence>LSNTETWPWWKPPTGRNSKHFTRRNADCRRRNAANSAVICNRSALLSDGTSQPLTGPGPSNSSTIRYANTQFMKFELVHALEGVEYITEHIKFEDFKMTLQQEWHYVAMVMDRIFLIIFSVAVLLGTPWHHSSKRRTCSTSIQQCRSGPRKDIATTAGLNDTVREFAVLTHLWLELLPK</sequence>
<dbReference type="WBParaSite" id="maker-unitig_22695-snap-gene-0.1-mRNA-1">
    <property type="protein sequence ID" value="maker-unitig_22695-snap-gene-0.1-mRNA-1"/>
    <property type="gene ID" value="maker-unitig_22695-snap-gene-0.1"/>
</dbReference>
<dbReference type="Gene3D" id="1.20.58.390">
    <property type="entry name" value="Neurotransmitter-gated ion-channel transmembrane domain"/>
    <property type="match status" value="1"/>
</dbReference>
<keyword evidence="1" id="KW-1133">Transmembrane helix</keyword>
<dbReference type="AlphaFoldDB" id="A0A1I8F7Y8"/>
<accession>A0A1I8F7Y8</accession>
<evidence type="ECO:0000256" key="1">
    <source>
        <dbReference type="SAM" id="Phobius"/>
    </source>
</evidence>
<feature type="domain" description="Neurotransmitter-gated ion-channel transmembrane" evidence="2">
    <location>
        <begin position="23"/>
        <end position="127"/>
    </location>
</feature>
<proteinExistence type="predicted"/>
<organism evidence="3 4">
    <name type="scientific">Macrostomum lignano</name>
    <dbReference type="NCBI Taxonomy" id="282301"/>
    <lineage>
        <taxon>Eukaryota</taxon>
        <taxon>Metazoa</taxon>
        <taxon>Spiralia</taxon>
        <taxon>Lophotrochozoa</taxon>
        <taxon>Platyhelminthes</taxon>
        <taxon>Rhabditophora</taxon>
        <taxon>Macrostomorpha</taxon>
        <taxon>Macrostomida</taxon>
        <taxon>Macrostomidae</taxon>
        <taxon>Macrostomum</taxon>
    </lineage>
</organism>
<dbReference type="GO" id="GO:0006811">
    <property type="term" value="P:monoatomic ion transport"/>
    <property type="evidence" value="ECO:0007669"/>
    <property type="project" value="InterPro"/>
</dbReference>
<evidence type="ECO:0000259" key="2">
    <source>
        <dbReference type="Pfam" id="PF02932"/>
    </source>
</evidence>
<reference evidence="4" key="1">
    <citation type="submission" date="2016-11" db="UniProtKB">
        <authorList>
            <consortium name="WormBaseParasite"/>
        </authorList>
    </citation>
    <scope>IDENTIFICATION</scope>
</reference>
<keyword evidence="3" id="KW-1185">Reference proteome</keyword>
<dbReference type="InterPro" id="IPR036719">
    <property type="entry name" value="Neuro-gated_channel_TM_sf"/>
</dbReference>
<dbReference type="InterPro" id="IPR038050">
    <property type="entry name" value="Neuro_actylchol_rec"/>
</dbReference>
<keyword evidence="1" id="KW-0812">Transmembrane</keyword>
<protein>
    <submittedName>
        <fullName evidence="4">Neur_chan_memb domain-containing protein</fullName>
    </submittedName>
</protein>
<feature type="transmembrane region" description="Helical" evidence="1">
    <location>
        <begin position="104"/>
        <end position="126"/>
    </location>
</feature>
<keyword evidence="1" id="KW-0472">Membrane</keyword>
<dbReference type="Pfam" id="PF02932">
    <property type="entry name" value="Neur_chan_memb"/>
    <property type="match status" value="1"/>
</dbReference>
<dbReference type="GO" id="GO:0016020">
    <property type="term" value="C:membrane"/>
    <property type="evidence" value="ECO:0007669"/>
    <property type="project" value="InterPro"/>
</dbReference>
<evidence type="ECO:0000313" key="3">
    <source>
        <dbReference type="Proteomes" id="UP000095280"/>
    </source>
</evidence>
<dbReference type="InterPro" id="IPR006029">
    <property type="entry name" value="Neurotrans-gated_channel_TM"/>
</dbReference>